<evidence type="ECO:0000256" key="1">
    <source>
        <dbReference type="SAM" id="MobiDB-lite"/>
    </source>
</evidence>
<accession>A0A9N9ECX9</accession>
<keyword evidence="3" id="KW-1185">Reference proteome</keyword>
<evidence type="ECO:0000313" key="3">
    <source>
        <dbReference type="Proteomes" id="UP000789759"/>
    </source>
</evidence>
<proteinExistence type="predicted"/>
<feature type="compositionally biased region" description="Acidic residues" evidence="1">
    <location>
        <begin position="21"/>
        <end position="36"/>
    </location>
</feature>
<protein>
    <submittedName>
        <fullName evidence="2">6837_t:CDS:1</fullName>
    </submittedName>
</protein>
<feature type="non-terminal residue" evidence="2">
    <location>
        <position position="1"/>
    </location>
</feature>
<dbReference type="EMBL" id="CAJVQA010008549">
    <property type="protein sequence ID" value="CAG8673469.1"/>
    <property type="molecule type" value="Genomic_DNA"/>
</dbReference>
<feature type="region of interest" description="Disordered" evidence="1">
    <location>
        <begin position="1"/>
        <end position="69"/>
    </location>
</feature>
<feature type="non-terminal residue" evidence="2">
    <location>
        <position position="69"/>
    </location>
</feature>
<evidence type="ECO:0000313" key="2">
    <source>
        <dbReference type="EMBL" id="CAG8673469.1"/>
    </source>
</evidence>
<sequence>TAFIHAKVSNAEAGLSKQDPSIEDPNWDEVENENIESESKRKKLKKSQESSDEEICTTPSNIQKEIPNI</sequence>
<dbReference type="Proteomes" id="UP000789759">
    <property type="component" value="Unassembled WGS sequence"/>
</dbReference>
<reference evidence="2" key="1">
    <citation type="submission" date="2021-06" db="EMBL/GenBank/DDBJ databases">
        <authorList>
            <person name="Kallberg Y."/>
            <person name="Tangrot J."/>
            <person name="Rosling A."/>
        </authorList>
    </citation>
    <scope>NUCLEOTIDE SEQUENCE</scope>
    <source>
        <strain evidence="2">FL966</strain>
    </source>
</reference>
<organism evidence="2 3">
    <name type="scientific">Cetraspora pellucida</name>
    <dbReference type="NCBI Taxonomy" id="1433469"/>
    <lineage>
        <taxon>Eukaryota</taxon>
        <taxon>Fungi</taxon>
        <taxon>Fungi incertae sedis</taxon>
        <taxon>Mucoromycota</taxon>
        <taxon>Glomeromycotina</taxon>
        <taxon>Glomeromycetes</taxon>
        <taxon>Diversisporales</taxon>
        <taxon>Gigasporaceae</taxon>
        <taxon>Cetraspora</taxon>
    </lineage>
</organism>
<comment type="caution">
    <text evidence="2">The sequence shown here is derived from an EMBL/GenBank/DDBJ whole genome shotgun (WGS) entry which is preliminary data.</text>
</comment>
<dbReference type="AlphaFoldDB" id="A0A9N9ECX9"/>
<gene>
    <name evidence="2" type="ORF">CPELLU_LOCUS10395</name>
</gene>
<name>A0A9N9ECX9_9GLOM</name>